<dbReference type="GO" id="GO:0006955">
    <property type="term" value="P:immune response"/>
    <property type="evidence" value="ECO:0007669"/>
    <property type="project" value="InterPro"/>
</dbReference>
<accession>A0A4R4ZLI8</accession>
<evidence type="ECO:0000256" key="3">
    <source>
        <dbReference type="SAM" id="SignalP"/>
    </source>
</evidence>
<protein>
    <recommendedName>
        <fullName evidence="4">LamG-like jellyroll fold domain-containing protein</fullName>
    </recommendedName>
</protein>
<dbReference type="OrthoDB" id="324838at2"/>
<dbReference type="SUPFAM" id="SSF49899">
    <property type="entry name" value="Concanavalin A-like lectins/glucanases"/>
    <property type="match status" value="2"/>
</dbReference>
<keyword evidence="1 3" id="KW-0732">Signal</keyword>
<feature type="signal peptide" evidence="3">
    <location>
        <begin position="1"/>
        <end position="25"/>
    </location>
</feature>
<reference evidence="5 6" key="1">
    <citation type="submission" date="2019-03" db="EMBL/GenBank/DDBJ databases">
        <title>Draft genome sequences of novel Actinobacteria.</title>
        <authorList>
            <person name="Sahin N."/>
            <person name="Ay H."/>
            <person name="Saygin H."/>
        </authorList>
    </citation>
    <scope>NUCLEOTIDE SEQUENCE [LARGE SCALE GENOMIC DNA]</scope>
    <source>
        <strain evidence="5 6">JCM 13523</strain>
    </source>
</reference>
<dbReference type="InterPro" id="IPR013320">
    <property type="entry name" value="ConA-like_dom_sf"/>
</dbReference>
<keyword evidence="2" id="KW-1015">Disulfide bond</keyword>
<dbReference type="InterPro" id="IPR042837">
    <property type="entry name" value="PTX3"/>
</dbReference>
<sequence>MSSNRWSLRAFVRPISVVSITSVLAAGLAAMPVVAQAKPEVAPSSAKTVVDASRLAAKFNTSVEVEEKTTPYTRTLATPQGTLKAEMSNEPVRVQKDGAWTAIDTNLAARPDGMIAPKASTTDIAFSAGGNGPLARFTQDGGVFELKAPWSLPAPTVAGSKATYAAVLPGVDLVVDAADSTFSYNLVVQNREAASNPALRSLTFPVTTKNLGLRTSQPGRPSYVDSNGRQVLTVGEPLMWDSAGTSMKTKPAAAAAVERGPFGQSKRALMTFSGSKQGLTVIPDQKLLTGAGTVYPVVIDPTLNVTRDRNGWGAVWENYPTTSWWKTTHSLGVGAENYQQHKVVRSFFQFDVAGFASKNVVSASLRTYEIHSASCSARSMTVSRTAAIGSATTWNKQPAAQAVVATANVAKGWGSACPAGPVEFNVTSSIKYTSAGNGKIATFRLSGTSETDNLSWKQFDSTGKLDIEYTNFPLPAYGLGVATDTDLASGCAPSTDPTIVASLLPQVSARGLMGASDNTAAIVVQFQLVTPSQVVQEFQNAGTVRSGVLVTMKPKTALTTGIKYTYRARTLLAVPGGTLVSAWSPSCYFQVDTTPPPKPVITAKYNGTTLTDCLTSTTPDVCPEVVPLGAKVTYTISSSSVDVAALSYGFNGKMTRVNGRSVTVNLLTPGRTLMTLGAVSHDAASHTSTTAYHRINVGAGLPPSGAWDFDETSGTTAADSSGKNHPLALTGAQFDDAGRVAGSLAFNGAPNRATAADPVVDTSQNFTIAAWVRPTVLQDVGVVALTGTQAYGGLLRFTRATNRWAFIQNVSDSSTADQARVDSLAPPVLNVWTHLMGVYDAANKQMTLYVNGRPQGTTTFAHAPWKATGTTEVGSYTVGAANGVLQGSVDNVEIWPRTVSPAEANLLADPRTGPAGNDEPVASLAAKYSFDSTAPTSTGVWTTPDSVYGQNLTLNGFAGAPDQSSAIVEDLERGNVLATTGTASEILLANRPLVDATASFTTTVWVQIQDPTKKQVIVRQNGANKDAWRIEYRPTTDDDAEWVFSRAANDSATAAYVETTLPTNRYTAGEWTALAAEYNAVTDEMTLLITDRSGDGGTASYKTPVQGSATIVARKADADTTYAPLNALVDDLRLYGGVVPQRQLCIEFGGDPTECS</sequence>
<dbReference type="Gene3D" id="2.60.120.200">
    <property type="match status" value="2"/>
</dbReference>
<dbReference type="RefSeq" id="WP_132168362.1">
    <property type="nucleotide sequence ID" value="NZ_SMKX01000042.1"/>
</dbReference>
<name>A0A4R4ZLI8_9ACTN</name>
<evidence type="ECO:0000256" key="2">
    <source>
        <dbReference type="ARBA" id="ARBA00023157"/>
    </source>
</evidence>
<dbReference type="EMBL" id="SMKX01000042">
    <property type="protein sequence ID" value="TDD58956.1"/>
    <property type="molecule type" value="Genomic_DNA"/>
</dbReference>
<evidence type="ECO:0000313" key="6">
    <source>
        <dbReference type="Proteomes" id="UP000295124"/>
    </source>
</evidence>
<evidence type="ECO:0000256" key="1">
    <source>
        <dbReference type="ARBA" id="ARBA00022729"/>
    </source>
</evidence>
<gene>
    <name evidence="5" type="ORF">E1263_16855</name>
</gene>
<proteinExistence type="predicted"/>
<feature type="domain" description="LamG-like jellyroll fold" evidence="4">
    <location>
        <begin position="764"/>
        <end position="902"/>
    </location>
</feature>
<dbReference type="AlphaFoldDB" id="A0A4R4ZLI8"/>
<dbReference type="PANTHER" id="PTHR46943:SF1">
    <property type="entry name" value="PENTRAXIN-RELATED PROTEIN PTX3"/>
    <property type="match status" value="1"/>
</dbReference>
<dbReference type="SMART" id="SM00560">
    <property type="entry name" value="LamGL"/>
    <property type="match status" value="1"/>
</dbReference>
<dbReference type="Proteomes" id="UP000295124">
    <property type="component" value="Unassembled WGS sequence"/>
</dbReference>
<dbReference type="Pfam" id="PF13385">
    <property type="entry name" value="Laminin_G_3"/>
    <property type="match status" value="2"/>
</dbReference>
<dbReference type="InterPro" id="IPR006558">
    <property type="entry name" value="LamG-like"/>
</dbReference>
<evidence type="ECO:0000259" key="4">
    <source>
        <dbReference type="SMART" id="SM00560"/>
    </source>
</evidence>
<dbReference type="PANTHER" id="PTHR46943">
    <property type="entry name" value="PENTRAXIN-RELATED PROTEIN PTX3"/>
    <property type="match status" value="1"/>
</dbReference>
<organism evidence="5 6">
    <name type="scientific">Kribbella antibiotica</name>
    <dbReference type="NCBI Taxonomy" id="190195"/>
    <lineage>
        <taxon>Bacteria</taxon>
        <taxon>Bacillati</taxon>
        <taxon>Actinomycetota</taxon>
        <taxon>Actinomycetes</taxon>
        <taxon>Propionibacteriales</taxon>
        <taxon>Kribbellaceae</taxon>
        <taxon>Kribbella</taxon>
    </lineage>
</organism>
<feature type="chain" id="PRO_5038457867" description="LamG-like jellyroll fold domain-containing protein" evidence="3">
    <location>
        <begin position="26"/>
        <end position="1156"/>
    </location>
</feature>
<evidence type="ECO:0000313" key="5">
    <source>
        <dbReference type="EMBL" id="TDD58956.1"/>
    </source>
</evidence>
<keyword evidence="6" id="KW-1185">Reference proteome</keyword>
<comment type="caution">
    <text evidence="5">The sequence shown here is derived from an EMBL/GenBank/DDBJ whole genome shotgun (WGS) entry which is preliminary data.</text>
</comment>